<evidence type="ECO:0000256" key="1">
    <source>
        <dbReference type="ARBA" id="ARBA00001947"/>
    </source>
</evidence>
<dbReference type="RefSeq" id="WP_345000275.1">
    <property type="nucleotide sequence ID" value="NZ_BAABFR010000106.1"/>
</dbReference>
<accession>A0ABP8KB56</accession>
<evidence type="ECO:0000259" key="6">
    <source>
        <dbReference type="SMART" id="SM00849"/>
    </source>
</evidence>
<dbReference type="InterPro" id="IPR036866">
    <property type="entry name" value="RibonucZ/Hydroxyglut_hydro"/>
</dbReference>
<dbReference type="CDD" id="cd07729">
    <property type="entry name" value="AHL_lactonase_MBL-fold"/>
    <property type="match status" value="1"/>
</dbReference>
<dbReference type="SUPFAM" id="SSF56281">
    <property type="entry name" value="Metallo-hydrolase/oxidoreductase"/>
    <property type="match status" value="1"/>
</dbReference>
<dbReference type="Gene3D" id="3.60.15.10">
    <property type="entry name" value="Ribonuclease Z/Hydroxyacylglutathione hydrolase-like"/>
    <property type="match status" value="1"/>
</dbReference>
<evidence type="ECO:0000256" key="3">
    <source>
        <dbReference type="ARBA" id="ARBA00022723"/>
    </source>
</evidence>
<dbReference type="PANTHER" id="PTHR42978">
    <property type="entry name" value="QUORUM-QUENCHING LACTONASE YTNP-RELATED-RELATED"/>
    <property type="match status" value="1"/>
</dbReference>
<protein>
    <submittedName>
        <fullName evidence="7">N-acyl homoserine lactonase family protein</fullName>
    </submittedName>
</protein>
<dbReference type="Proteomes" id="UP001500635">
    <property type="component" value="Unassembled WGS sequence"/>
</dbReference>
<comment type="caution">
    <text evidence="7">The sequence shown here is derived from an EMBL/GenBank/DDBJ whole genome shotgun (WGS) entry which is preliminary data.</text>
</comment>
<keyword evidence="4" id="KW-0378">Hydrolase</keyword>
<keyword evidence="5" id="KW-0862">Zinc</keyword>
<comment type="similarity">
    <text evidence="2">Belongs to the metallo-beta-lactamase superfamily.</text>
</comment>
<reference evidence="8" key="1">
    <citation type="journal article" date="2019" name="Int. J. Syst. Evol. Microbiol.">
        <title>The Global Catalogue of Microorganisms (GCM) 10K type strain sequencing project: providing services to taxonomists for standard genome sequencing and annotation.</title>
        <authorList>
            <consortium name="The Broad Institute Genomics Platform"/>
            <consortium name="The Broad Institute Genome Sequencing Center for Infectious Disease"/>
            <person name="Wu L."/>
            <person name="Ma J."/>
        </authorList>
    </citation>
    <scope>NUCLEOTIDE SEQUENCE [LARGE SCALE GENOMIC DNA]</scope>
    <source>
        <strain evidence="8">JCM 17688</strain>
    </source>
</reference>
<feature type="domain" description="Metallo-beta-lactamase" evidence="6">
    <location>
        <begin position="44"/>
        <end position="246"/>
    </location>
</feature>
<evidence type="ECO:0000256" key="2">
    <source>
        <dbReference type="ARBA" id="ARBA00007749"/>
    </source>
</evidence>
<name>A0ABP8KB56_9ACTN</name>
<evidence type="ECO:0000313" key="8">
    <source>
        <dbReference type="Proteomes" id="UP001500635"/>
    </source>
</evidence>
<comment type="cofactor">
    <cofactor evidence="1">
        <name>Zn(2+)</name>
        <dbReference type="ChEBI" id="CHEBI:29105"/>
    </cofactor>
</comment>
<keyword evidence="8" id="KW-1185">Reference proteome</keyword>
<dbReference type="Pfam" id="PF00753">
    <property type="entry name" value="Lactamase_B"/>
    <property type="match status" value="1"/>
</dbReference>
<dbReference type="InterPro" id="IPR051013">
    <property type="entry name" value="MBL_superfamily_lactonases"/>
</dbReference>
<dbReference type="InterPro" id="IPR001279">
    <property type="entry name" value="Metallo-B-lactamas"/>
</dbReference>
<dbReference type="SMART" id="SM00849">
    <property type="entry name" value="Lactamase_B"/>
    <property type="match status" value="1"/>
</dbReference>
<proteinExistence type="inferred from homology"/>
<keyword evidence="3" id="KW-0479">Metal-binding</keyword>
<sequence length="277" mass="31325">MTPTTDQQGYEVVAVEYASMTQDKSSYYHQFEQYGERDVLAPISFYFWVIRRGDLVVLVDCGMRLATAHARGFPVSGIDPEEALRHFGVEPADVDHVVISHMHFDHVGCLDLFPHAQFTIADAEYDFWTGPYADRAFFACASQPDEVVAIQRLAQAGRLRWIEEETEILPGITVTPFRGHTPGQIITQVSTDAGLVVLASDAAHFYEEIDKDRPFFLFNDLEGMYRCYDYLRELAARPDTWVVPGHDPLVMSRFERIADGCVDLTRRLPDADTVPVA</sequence>
<evidence type="ECO:0000256" key="4">
    <source>
        <dbReference type="ARBA" id="ARBA00022801"/>
    </source>
</evidence>
<organism evidence="7 8">
    <name type="scientific">Tsukamurella soli</name>
    <dbReference type="NCBI Taxonomy" id="644556"/>
    <lineage>
        <taxon>Bacteria</taxon>
        <taxon>Bacillati</taxon>
        <taxon>Actinomycetota</taxon>
        <taxon>Actinomycetes</taxon>
        <taxon>Mycobacteriales</taxon>
        <taxon>Tsukamurellaceae</taxon>
        <taxon>Tsukamurella</taxon>
    </lineage>
</organism>
<evidence type="ECO:0000256" key="5">
    <source>
        <dbReference type="ARBA" id="ARBA00022833"/>
    </source>
</evidence>
<gene>
    <name evidence="7" type="ORF">GCM10023147_44510</name>
</gene>
<dbReference type="EMBL" id="BAABFR010000106">
    <property type="protein sequence ID" value="GAA4403229.1"/>
    <property type="molecule type" value="Genomic_DNA"/>
</dbReference>
<dbReference type="PANTHER" id="PTHR42978:SF7">
    <property type="entry name" value="METALLO-HYDROLASE RV2300C-RELATED"/>
    <property type="match status" value="1"/>
</dbReference>
<evidence type="ECO:0000313" key="7">
    <source>
        <dbReference type="EMBL" id="GAA4403229.1"/>
    </source>
</evidence>